<dbReference type="EMBL" id="JAJVDC020000004">
    <property type="protein sequence ID" value="KAL1637210.1"/>
    <property type="molecule type" value="Genomic_DNA"/>
</dbReference>
<evidence type="ECO:0000313" key="1">
    <source>
        <dbReference type="EMBL" id="KAL1637210.1"/>
    </source>
</evidence>
<sequence>MYDALTSSPGMCREQDATTDASNPWHTLIEEYSKLDLTQEMDRLPALSGIASPRGGDSYLAGIWTDQLPGSLCWTTSPSQHFPVRRPHGYRAPSFSWASVEGPIKYCRALSAKGQEWDIITPEQTSYTAATVVSSASTVEGLDPCGRVKAGHVEIEGWVGTAAVVQVAQEKYRSVCTLQQADRLQKFYLDIPLSLCRSEPAEVKTGDDVLLLLLECEKIPPSTFYKHGYRVMTLVLKRSVEYPGAYERVGLVFPADDLTVYFSNFQSGGADIGDGSSMFDDAPGWFNEKKTVRIV</sequence>
<keyword evidence="2" id="KW-1185">Reference proteome</keyword>
<protein>
    <submittedName>
        <fullName evidence="1">Uncharacterized protein</fullName>
    </submittedName>
</protein>
<name>A0ABR3TCE6_9PEZI</name>
<reference evidence="1 2" key="1">
    <citation type="submission" date="2024-02" db="EMBL/GenBank/DDBJ databases">
        <title>De novo assembly and annotation of 12 fungi associated with fruit tree decline syndrome in Ontario, Canada.</title>
        <authorList>
            <person name="Sulman M."/>
            <person name="Ellouze W."/>
            <person name="Ilyukhin E."/>
        </authorList>
    </citation>
    <scope>NUCLEOTIDE SEQUENCE [LARGE SCALE GENOMIC DNA]</scope>
    <source>
        <strain evidence="1 2">M1-105</strain>
    </source>
</reference>
<organism evidence="1 2">
    <name type="scientific">Neofusicoccum ribis</name>
    <dbReference type="NCBI Taxonomy" id="45134"/>
    <lineage>
        <taxon>Eukaryota</taxon>
        <taxon>Fungi</taxon>
        <taxon>Dikarya</taxon>
        <taxon>Ascomycota</taxon>
        <taxon>Pezizomycotina</taxon>
        <taxon>Dothideomycetes</taxon>
        <taxon>Dothideomycetes incertae sedis</taxon>
        <taxon>Botryosphaeriales</taxon>
        <taxon>Botryosphaeriaceae</taxon>
        <taxon>Neofusicoccum</taxon>
    </lineage>
</organism>
<dbReference type="PANTHER" id="PTHR33112">
    <property type="entry name" value="DOMAIN PROTEIN, PUTATIVE-RELATED"/>
    <property type="match status" value="1"/>
</dbReference>
<proteinExistence type="predicted"/>
<gene>
    <name evidence="1" type="ORF">SLS56_000869</name>
</gene>
<dbReference type="Proteomes" id="UP001521116">
    <property type="component" value="Unassembled WGS sequence"/>
</dbReference>
<evidence type="ECO:0000313" key="2">
    <source>
        <dbReference type="Proteomes" id="UP001521116"/>
    </source>
</evidence>
<dbReference type="PANTHER" id="PTHR33112:SF16">
    <property type="entry name" value="HETEROKARYON INCOMPATIBILITY DOMAIN-CONTAINING PROTEIN"/>
    <property type="match status" value="1"/>
</dbReference>
<accession>A0ABR3TCE6</accession>
<comment type="caution">
    <text evidence="1">The sequence shown here is derived from an EMBL/GenBank/DDBJ whole genome shotgun (WGS) entry which is preliminary data.</text>
</comment>